<protein>
    <recommendedName>
        <fullName evidence="8">Ubiquinone biosynthesis protein</fullName>
    </recommendedName>
</protein>
<evidence type="ECO:0000259" key="10">
    <source>
        <dbReference type="Pfam" id="PF21392"/>
    </source>
</evidence>
<evidence type="ECO:0000313" key="11">
    <source>
        <dbReference type="EMBL" id="AEO36026.1"/>
    </source>
</evidence>
<dbReference type="InterPro" id="IPR012762">
    <property type="entry name" value="Ubiq_biosynth_COQ9"/>
</dbReference>
<comment type="pathway">
    <text evidence="2 8">Cofactor biosynthesis; ubiquinone biosynthesis.</text>
</comment>
<comment type="function">
    <text evidence="8">Membrane-associated protein that warps the membrane surface to access and bind aromatic isoprenes with high specificity, including ubiquinone (CoQ) isoprene intermediates and presents them directly to Coq7, therefore facilitating the Coq7-mediated hydroxylase step. Participates in the biosynthesis of coenzyme Q, also named ubiquinone, an essential lipid-soluble electron transporter for aerobic cellular respiration.</text>
</comment>
<dbReference type="GO" id="GO:0005743">
    <property type="term" value="C:mitochondrial inner membrane"/>
    <property type="evidence" value="ECO:0007669"/>
    <property type="project" value="TreeGrafter"/>
</dbReference>
<accession>G3MRA8</accession>
<dbReference type="AlphaFoldDB" id="G3MRA8"/>
<evidence type="ECO:0000256" key="5">
    <source>
        <dbReference type="ARBA" id="ARBA00022946"/>
    </source>
</evidence>
<dbReference type="Pfam" id="PF21392">
    <property type="entry name" value="COQ9_N"/>
    <property type="match status" value="1"/>
</dbReference>
<evidence type="ECO:0000256" key="3">
    <source>
        <dbReference type="ARBA" id="ARBA00010766"/>
    </source>
</evidence>
<reference evidence="11" key="1">
    <citation type="journal article" date="2011" name="PLoS ONE">
        <title>A deep insight into the sialotranscriptome of the gulf coast tick, Amblyomma maculatum.</title>
        <authorList>
            <person name="Karim S."/>
            <person name="Singh P."/>
            <person name="Ribeiro J.M."/>
        </authorList>
    </citation>
    <scope>NUCLEOTIDE SEQUENCE</scope>
    <source>
        <tissue evidence="11">Salivary gland</tissue>
    </source>
</reference>
<evidence type="ECO:0000256" key="1">
    <source>
        <dbReference type="ARBA" id="ARBA00004173"/>
    </source>
</evidence>
<feature type="domain" description="COQ9 C-terminal" evidence="9">
    <location>
        <begin position="173"/>
        <end position="243"/>
    </location>
</feature>
<dbReference type="GO" id="GO:0006744">
    <property type="term" value="P:ubiquinone biosynthetic process"/>
    <property type="evidence" value="ECO:0007669"/>
    <property type="project" value="UniProtKB-UniRule"/>
</dbReference>
<dbReference type="Pfam" id="PF08511">
    <property type="entry name" value="COQ9"/>
    <property type="match status" value="1"/>
</dbReference>
<dbReference type="FunFam" id="1.10.357.10:FF:000004">
    <property type="entry name" value="Ubiquinone biosynthesis protein COQ9, mitochondrial"/>
    <property type="match status" value="1"/>
</dbReference>
<dbReference type="PANTHER" id="PTHR21427:SF19">
    <property type="entry name" value="UBIQUINONE BIOSYNTHESIS PROTEIN COQ9, MITOCHONDRIAL"/>
    <property type="match status" value="1"/>
</dbReference>
<dbReference type="InterPro" id="IPR048674">
    <property type="entry name" value="COQ9_HTH"/>
</dbReference>
<sequence>MAALQALKVVLKRSAAKPAVVWRRGLRADHFKCATKDTTLGGQEQKDSISDLVSGQAGDIKNSILRSALEFIPQHGWTLKSIAAGASSLGLSSVSHGLFPGGSLDLITYFYLSSNDELEHQLASNAQKSDRRALTKGKSAFIEDAVWKRLSLLEPYKNTWVQALGILALPQNVPVAVSNLGDLLDVIWYHAGDMSIDMSWYSKRAVLATLYQSSELVYLQDKSVDHAQTREFLNRRIKELAAFTSCVEQVKQATGMAKDVAELGFSTWLRRSTSVPKDAGSNLGHDGRFSMEAKSKASMRSAISVHIKESQELRSASP</sequence>
<evidence type="ECO:0000256" key="8">
    <source>
        <dbReference type="RuleBase" id="RU366063"/>
    </source>
</evidence>
<dbReference type="UniPathway" id="UPA00232"/>
<dbReference type="GO" id="GO:0008289">
    <property type="term" value="F:lipid binding"/>
    <property type="evidence" value="ECO:0007669"/>
    <property type="project" value="UniProtKB-UniRule"/>
</dbReference>
<evidence type="ECO:0000259" key="9">
    <source>
        <dbReference type="Pfam" id="PF08511"/>
    </source>
</evidence>
<keyword evidence="7 8" id="KW-0496">Mitochondrion</keyword>
<comment type="subcellular location">
    <subcellularLocation>
        <location evidence="1 8">Mitochondrion</location>
    </subcellularLocation>
</comment>
<evidence type="ECO:0000256" key="2">
    <source>
        <dbReference type="ARBA" id="ARBA00004749"/>
    </source>
</evidence>
<proteinExistence type="evidence at transcript level"/>
<dbReference type="PANTHER" id="PTHR21427">
    <property type="entry name" value="UBIQUINONE BIOSYNTHESIS PROTEIN COQ9, MITOCHONDRIAL"/>
    <property type="match status" value="1"/>
</dbReference>
<keyword evidence="5" id="KW-0809">Transit peptide</keyword>
<comment type="similarity">
    <text evidence="3 8">Belongs to the COQ9 family.</text>
</comment>
<keyword evidence="6 8" id="KW-0446">Lipid-binding</keyword>
<dbReference type="Gene3D" id="1.10.357.10">
    <property type="entry name" value="Tetracycline Repressor, domain 2"/>
    <property type="match status" value="1"/>
</dbReference>
<evidence type="ECO:0000256" key="7">
    <source>
        <dbReference type="ARBA" id="ARBA00023128"/>
    </source>
</evidence>
<keyword evidence="4 8" id="KW-0831">Ubiquinone biosynthesis</keyword>
<dbReference type="NCBIfam" id="TIGR02396">
    <property type="entry name" value="diverge_rpsU"/>
    <property type="match status" value="1"/>
</dbReference>
<dbReference type="InterPro" id="IPR013718">
    <property type="entry name" value="COQ9_C"/>
</dbReference>
<dbReference type="EMBL" id="JO844409">
    <property type="protein sequence ID" value="AEO36026.1"/>
    <property type="molecule type" value="mRNA"/>
</dbReference>
<evidence type="ECO:0000256" key="4">
    <source>
        <dbReference type="ARBA" id="ARBA00022688"/>
    </source>
</evidence>
<name>G3MRA8_AMBMU</name>
<feature type="domain" description="Ubiquinone biosynthesis protein COQ9 HTH" evidence="10">
    <location>
        <begin position="59"/>
        <end position="86"/>
    </location>
</feature>
<organism evidence="11">
    <name type="scientific">Amblyomma maculatum</name>
    <name type="common">Gulf Coast tick</name>
    <dbReference type="NCBI Taxonomy" id="34609"/>
    <lineage>
        <taxon>Eukaryota</taxon>
        <taxon>Metazoa</taxon>
        <taxon>Ecdysozoa</taxon>
        <taxon>Arthropoda</taxon>
        <taxon>Chelicerata</taxon>
        <taxon>Arachnida</taxon>
        <taxon>Acari</taxon>
        <taxon>Parasitiformes</taxon>
        <taxon>Ixodida</taxon>
        <taxon>Ixodoidea</taxon>
        <taxon>Ixodidae</taxon>
        <taxon>Amblyomminae</taxon>
        <taxon>Amblyomma</taxon>
    </lineage>
</organism>
<evidence type="ECO:0000256" key="6">
    <source>
        <dbReference type="ARBA" id="ARBA00023121"/>
    </source>
</evidence>